<keyword evidence="2" id="KW-1185">Reference proteome</keyword>
<protein>
    <submittedName>
        <fullName evidence="1">Uncharacterized protein</fullName>
    </submittedName>
</protein>
<accession>A0ABN5W7K6</accession>
<reference evidence="1" key="1">
    <citation type="submission" date="2018-07" db="EMBL/GenBank/DDBJ databases">
        <title>Complete genome sequence of Sphingomonas bisphenolicum strain AO1, a bisphenol A degradative bacterium isolated from Japanese farm field.</title>
        <authorList>
            <person name="Murakami M."/>
            <person name="Koh M."/>
            <person name="Koba S."/>
            <person name="Matsumura Y."/>
        </authorList>
    </citation>
    <scope>NUCLEOTIDE SEQUENCE</scope>
    <source>
        <strain evidence="1">AO1</strain>
    </source>
</reference>
<name>A0ABN5W7K6_9SPHN</name>
<dbReference type="Proteomes" id="UP001059971">
    <property type="component" value="Chromosome 1"/>
</dbReference>
<gene>
    <name evidence="1" type="ORF">SBA_ch1_04170</name>
</gene>
<proteinExistence type="predicted"/>
<evidence type="ECO:0000313" key="2">
    <source>
        <dbReference type="Proteomes" id="UP001059971"/>
    </source>
</evidence>
<dbReference type="EMBL" id="AP018817">
    <property type="protein sequence ID" value="BBF68217.1"/>
    <property type="molecule type" value="Genomic_DNA"/>
</dbReference>
<evidence type="ECO:0000313" key="1">
    <source>
        <dbReference type="EMBL" id="BBF68217.1"/>
    </source>
</evidence>
<sequence length="115" mass="12909">MAHRANHAMRVAMHSSAGTVDVDGFTYEWELRREPQWSDIDGWKGMAIALLQKNMQRGALLEFPPPKRLLKGLQRGRLQINDAIIARGIRAALEAGWEPESRGKPMVFTVDAEGN</sequence>
<organism evidence="1 2">
    <name type="scientific">Sphingomonas bisphenolicum</name>
    <dbReference type="NCBI Taxonomy" id="296544"/>
    <lineage>
        <taxon>Bacteria</taxon>
        <taxon>Pseudomonadati</taxon>
        <taxon>Pseudomonadota</taxon>
        <taxon>Alphaproteobacteria</taxon>
        <taxon>Sphingomonadales</taxon>
        <taxon>Sphingomonadaceae</taxon>
        <taxon>Sphingomonas</taxon>
    </lineage>
</organism>